<organism evidence="1 2">
    <name type="scientific">Bradyrhizobium jicamae</name>
    <dbReference type="NCBI Taxonomy" id="280332"/>
    <lineage>
        <taxon>Bacteria</taxon>
        <taxon>Pseudomonadati</taxon>
        <taxon>Pseudomonadota</taxon>
        <taxon>Alphaproteobacteria</taxon>
        <taxon>Hyphomicrobiales</taxon>
        <taxon>Nitrobacteraceae</taxon>
        <taxon>Bradyrhizobium</taxon>
    </lineage>
</organism>
<dbReference type="Proteomes" id="UP000050863">
    <property type="component" value="Unassembled WGS sequence"/>
</dbReference>
<comment type="caution">
    <text evidence="1">The sequence shown here is derived from an EMBL/GenBank/DDBJ whole genome shotgun (WGS) entry which is preliminary data.</text>
</comment>
<keyword evidence="2" id="KW-1185">Reference proteome</keyword>
<accession>A0A0R3LQG1</accession>
<dbReference type="RefSeq" id="WP_057835952.1">
    <property type="nucleotide sequence ID" value="NZ_LLXZ01000093.1"/>
</dbReference>
<dbReference type="EMBL" id="LLXZ01000093">
    <property type="protein sequence ID" value="KRR08031.1"/>
    <property type="molecule type" value="Genomic_DNA"/>
</dbReference>
<sequence length="88" mass="10234">MPIFKYFTVVGSTLLVLLFVSNAYLTDDESNLRFDGSLYDSALYAPRVEETRTTAELRFTRDVTPAVRVREVFAVFVPNERRRHKRDS</sequence>
<reference evidence="1 2" key="1">
    <citation type="submission" date="2014-03" db="EMBL/GenBank/DDBJ databases">
        <title>Bradyrhizobium valentinum sp. nov., isolated from effective nodules of Lupinus mariae-josephae, a lupine endemic of basic-lime soils in Eastern Spain.</title>
        <authorList>
            <person name="Duran D."/>
            <person name="Rey L."/>
            <person name="Navarro A."/>
            <person name="Busquets A."/>
            <person name="Imperial J."/>
            <person name="Ruiz-Argueso T."/>
        </authorList>
    </citation>
    <scope>NUCLEOTIDE SEQUENCE [LARGE SCALE GENOMIC DNA]</scope>
    <source>
        <strain evidence="1 2">PAC68</strain>
    </source>
</reference>
<dbReference type="STRING" id="280332.CQ12_14325"/>
<proteinExistence type="predicted"/>
<evidence type="ECO:0000313" key="2">
    <source>
        <dbReference type="Proteomes" id="UP000050863"/>
    </source>
</evidence>
<dbReference type="OrthoDB" id="8141052at2"/>
<protein>
    <submittedName>
        <fullName evidence="1">Uncharacterized protein</fullName>
    </submittedName>
</protein>
<gene>
    <name evidence="1" type="ORF">CQ12_14325</name>
</gene>
<name>A0A0R3LQG1_9BRAD</name>
<dbReference type="AlphaFoldDB" id="A0A0R3LQG1"/>
<evidence type="ECO:0000313" key="1">
    <source>
        <dbReference type="EMBL" id="KRR08031.1"/>
    </source>
</evidence>